<dbReference type="Pfam" id="PF07727">
    <property type="entry name" value="RVT_2"/>
    <property type="match status" value="1"/>
</dbReference>
<feature type="compositionally biased region" description="Basic and acidic residues" evidence="1">
    <location>
        <begin position="57"/>
        <end position="73"/>
    </location>
</feature>
<dbReference type="Proteomes" id="UP000235145">
    <property type="component" value="Unassembled WGS sequence"/>
</dbReference>
<dbReference type="EMBL" id="NBSK02000005">
    <property type="protein sequence ID" value="KAJ0204641.1"/>
    <property type="molecule type" value="Genomic_DNA"/>
</dbReference>
<comment type="caution">
    <text evidence="3">The sequence shown here is derived from an EMBL/GenBank/DDBJ whole genome shotgun (WGS) entry which is preliminary data.</text>
</comment>
<accession>A0A9R1VH49</accession>
<protein>
    <recommendedName>
        <fullName evidence="2">Reverse transcriptase Ty1/copia-type domain-containing protein</fullName>
    </recommendedName>
</protein>
<gene>
    <name evidence="3" type="ORF">LSAT_V11C500276490</name>
</gene>
<evidence type="ECO:0000256" key="1">
    <source>
        <dbReference type="SAM" id="MobiDB-lite"/>
    </source>
</evidence>
<sequence length="334" mass="37716">MINQFGGNTQFPMFDQFGIPMNYRFPSLGIPTQFTNPLSFSQTKSQNKTSKKSTTKVFEKQEKPKKVNDKQEKTVPTTTSQKVGQQLRRLRSDNGGEFKNNALDSFLGETHSTGSSPSSSFTVTPSVEFKHEIVEGEPPVSGSSRLFQDDISEGTFTVLVQQPPGFEDPKFPNHCYKFQKAVYGLKQAPRAWFSSSSISPKGIFIGQYKYIKNLFKRYSMENASSAKTPMSTPYKLDSDLDEKSVDQKHYRGMIGSLLYLTTSRPNIMFSKCMCARFQSNLKESHLTRVKRICRYLKGTASMGLLYPAKGNFYLQAFTDSDYGGCNCWIRCLSP</sequence>
<evidence type="ECO:0000259" key="2">
    <source>
        <dbReference type="Pfam" id="PF07727"/>
    </source>
</evidence>
<feature type="compositionally biased region" description="Polar residues" evidence="1">
    <location>
        <begin position="74"/>
        <end position="84"/>
    </location>
</feature>
<feature type="region of interest" description="Disordered" evidence="1">
    <location>
        <begin position="36"/>
        <end position="101"/>
    </location>
</feature>
<name>A0A9R1VH49_LACSA</name>
<dbReference type="InterPro" id="IPR013103">
    <property type="entry name" value="RVT_2"/>
</dbReference>
<organism evidence="3 4">
    <name type="scientific">Lactuca sativa</name>
    <name type="common">Garden lettuce</name>
    <dbReference type="NCBI Taxonomy" id="4236"/>
    <lineage>
        <taxon>Eukaryota</taxon>
        <taxon>Viridiplantae</taxon>
        <taxon>Streptophyta</taxon>
        <taxon>Embryophyta</taxon>
        <taxon>Tracheophyta</taxon>
        <taxon>Spermatophyta</taxon>
        <taxon>Magnoliopsida</taxon>
        <taxon>eudicotyledons</taxon>
        <taxon>Gunneridae</taxon>
        <taxon>Pentapetalae</taxon>
        <taxon>asterids</taxon>
        <taxon>campanulids</taxon>
        <taxon>Asterales</taxon>
        <taxon>Asteraceae</taxon>
        <taxon>Cichorioideae</taxon>
        <taxon>Cichorieae</taxon>
        <taxon>Lactucinae</taxon>
        <taxon>Lactuca</taxon>
    </lineage>
</organism>
<evidence type="ECO:0000313" key="3">
    <source>
        <dbReference type="EMBL" id="KAJ0204641.1"/>
    </source>
</evidence>
<dbReference type="PANTHER" id="PTHR11439">
    <property type="entry name" value="GAG-POL-RELATED RETROTRANSPOSON"/>
    <property type="match status" value="1"/>
</dbReference>
<evidence type="ECO:0000313" key="4">
    <source>
        <dbReference type="Proteomes" id="UP000235145"/>
    </source>
</evidence>
<proteinExistence type="predicted"/>
<feature type="domain" description="Reverse transcriptase Ty1/copia-type" evidence="2">
    <location>
        <begin position="156"/>
        <end position="194"/>
    </location>
</feature>
<keyword evidence="4" id="KW-1185">Reference proteome</keyword>
<dbReference type="PANTHER" id="PTHR11439:SF486">
    <property type="entry name" value="RLK (RECEPTOR-LIKE KINASE) PROTEIN, PUTATIVE-RELATED"/>
    <property type="match status" value="1"/>
</dbReference>
<dbReference type="AlphaFoldDB" id="A0A9R1VH49"/>
<reference evidence="3 4" key="1">
    <citation type="journal article" date="2017" name="Nat. Commun.">
        <title>Genome assembly with in vitro proximity ligation data and whole-genome triplication in lettuce.</title>
        <authorList>
            <person name="Reyes-Chin-Wo S."/>
            <person name="Wang Z."/>
            <person name="Yang X."/>
            <person name="Kozik A."/>
            <person name="Arikit S."/>
            <person name="Song C."/>
            <person name="Xia L."/>
            <person name="Froenicke L."/>
            <person name="Lavelle D.O."/>
            <person name="Truco M.J."/>
            <person name="Xia R."/>
            <person name="Zhu S."/>
            <person name="Xu C."/>
            <person name="Xu H."/>
            <person name="Xu X."/>
            <person name="Cox K."/>
            <person name="Korf I."/>
            <person name="Meyers B.C."/>
            <person name="Michelmore R.W."/>
        </authorList>
    </citation>
    <scope>NUCLEOTIDE SEQUENCE [LARGE SCALE GENOMIC DNA]</scope>
    <source>
        <strain evidence="4">cv. Salinas</strain>
        <tissue evidence="3">Seedlings</tissue>
    </source>
</reference>